<dbReference type="SUPFAM" id="SSF56672">
    <property type="entry name" value="DNA/RNA polymerases"/>
    <property type="match status" value="1"/>
</dbReference>
<dbReference type="PANTHER" id="PTHR11439">
    <property type="entry name" value="GAG-POL-RELATED RETROTRANSPOSON"/>
    <property type="match status" value="1"/>
</dbReference>
<dbReference type="InterPro" id="IPR013103">
    <property type="entry name" value="RVT_2"/>
</dbReference>
<dbReference type="PANTHER" id="PTHR11439:SF461">
    <property type="entry name" value="OS10G0432200 PROTEIN"/>
    <property type="match status" value="1"/>
</dbReference>
<feature type="region of interest" description="Disordered" evidence="1">
    <location>
        <begin position="1"/>
        <end position="22"/>
    </location>
</feature>
<keyword evidence="3" id="KW-1185">Reference proteome</keyword>
<dbReference type="InterPro" id="IPR043502">
    <property type="entry name" value="DNA/RNA_pol_sf"/>
</dbReference>
<reference evidence="4" key="1">
    <citation type="submission" date="2025-08" db="UniProtKB">
        <authorList>
            <consortium name="RefSeq"/>
        </authorList>
    </citation>
    <scope>IDENTIFICATION</scope>
</reference>
<evidence type="ECO:0000256" key="1">
    <source>
        <dbReference type="SAM" id="MobiDB-lite"/>
    </source>
</evidence>
<dbReference type="Pfam" id="PF07727">
    <property type="entry name" value="RVT_2"/>
    <property type="match status" value="1"/>
</dbReference>
<evidence type="ECO:0000313" key="4">
    <source>
        <dbReference type="RefSeq" id="XP_019704690.1"/>
    </source>
</evidence>
<sequence length="343" mass="38217">MASLAAPATPTPTLQTSDSISSEFDSRSSTAIFTVADVEDLISRAFARHDNIFSTSASSALFVNTVASVRYWQLHQMDMKNAFLNGDLEVEVYMQPPQDISHESGHVCHLRKALYGLKQAPLALFAKFSTTIFFFGFVQSAHDFALFVRKTYKGLILLLLYVDDIIITGDDSIGIMQLKKSLHQTFEMKDLGPLRYFLGLEVSNHALRKTDNKTMVSPLEPNIKLKSTDGKSLDNPTLCRQLVGGLVYLTITRPDITYAVHVVSQFMSNPHTVHFAVVLCILRYLRGNMHIGVLLPSNSFLCLSAYSDADWAGDVNDRKSTTGYCILLGDSLISWYSKKQKVI</sequence>
<dbReference type="AlphaFoldDB" id="A0A6J0PHR4"/>
<gene>
    <name evidence="4" type="primary">LOC109505615</name>
</gene>
<feature type="domain" description="Reverse transcriptase Ty1/copia-type" evidence="2">
    <location>
        <begin position="60"/>
        <end position="206"/>
    </location>
</feature>
<evidence type="ECO:0000259" key="2">
    <source>
        <dbReference type="Pfam" id="PF07727"/>
    </source>
</evidence>
<accession>A0A6J0PHR4</accession>
<dbReference type="InParanoid" id="A0A6J0PHR4"/>
<evidence type="ECO:0000313" key="3">
    <source>
        <dbReference type="Proteomes" id="UP000504607"/>
    </source>
</evidence>
<dbReference type="Proteomes" id="UP000504607">
    <property type="component" value="Chromosome 3"/>
</dbReference>
<dbReference type="OrthoDB" id="663372at2759"/>
<organism evidence="3 4">
    <name type="scientific">Elaeis guineensis var. tenera</name>
    <name type="common">Oil palm</name>
    <dbReference type="NCBI Taxonomy" id="51953"/>
    <lineage>
        <taxon>Eukaryota</taxon>
        <taxon>Viridiplantae</taxon>
        <taxon>Streptophyta</taxon>
        <taxon>Embryophyta</taxon>
        <taxon>Tracheophyta</taxon>
        <taxon>Spermatophyta</taxon>
        <taxon>Magnoliopsida</taxon>
        <taxon>Liliopsida</taxon>
        <taxon>Arecaceae</taxon>
        <taxon>Arecoideae</taxon>
        <taxon>Cocoseae</taxon>
        <taxon>Elaeidinae</taxon>
        <taxon>Elaeis</taxon>
    </lineage>
</organism>
<dbReference type="RefSeq" id="XP_019704690.1">
    <property type="nucleotide sequence ID" value="XM_019849131.1"/>
</dbReference>
<protein>
    <submittedName>
        <fullName evidence="4">Uncharacterized protein LOC109505615</fullName>
    </submittedName>
</protein>
<name>A0A6J0PHR4_ELAGV</name>
<dbReference type="CDD" id="cd09272">
    <property type="entry name" value="RNase_HI_RT_Ty1"/>
    <property type="match status" value="1"/>
</dbReference>
<proteinExistence type="predicted"/>